<organism evidence="2">
    <name type="scientific">Paramoeba aestuarina</name>
    <dbReference type="NCBI Taxonomy" id="180227"/>
    <lineage>
        <taxon>Eukaryota</taxon>
        <taxon>Amoebozoa</taxon>
        <taxon>Discosea</taxon>
        <taxon>Flabellinia</taxon>
        <taxon>Dactylopodida</taxon>
        <taxon>Paramoebidae</taxon>
        <taxon>Paramoeba</taxon>
    </lineage>
</organism>
<name>A0A7S4KMU1_9EUKA</name>
<dbReference type="Gene3D" id="2.30.31.40">
    <property type="match status" value="1"/>
</dbReference>
<dbReference type="AlphaFoldDB" id="A0A7S4KMU1"/>
<sequence>MKSLVFRPQVVAKPTFANYLLAARGFSSQGVLFRPRLPSIEVRHVTQEPKNGYFVQVSSINKVVEFVFAPQMGPPKTDPKDEVPQFNMSQRIYYRPNKTQFYDLLGVISGKSMKSDITTTYGAIVSLKKTADGFNMTIDTPTKEEPDGKHRSAEVNFTNQNAAALKSFFEFALHSGFGFHRKAQQSSTSPPPATPRRDANVTQNIRGKHFEKNRRRRQAWRQRIARTKTEEKQDDGKPEPEKKPVEKPSNDDEKVKASKAKGKKGKGKKKATEKKEKSEEKNKVDEFFDDLVGE</sequence>
<proteinExistence type="predicted"/>
<feature type="compositionally biased region" description="Basic and acidic residues" evidence="1">
    <location>
        <begin position="227"/>
        <end position="256"/>
    </location>
</feature>
<feature type="region of interest" description="Disordered" evidence="1">
    <location>
        <begin position="181"/>
        <end position="294"/>
    </location>
</feature>
<evidence type="ECO:0000313" key="2">
    <source>
        <dbReference type="EMBL" id="CAE2299798.1"/>
    </source>
</evidence>
<feature type="compositionally biased region" description="Basic residues" evidence="1">
    <location>
        <begin position="257"/>
        <end position="272"/>
    </location>
</feature>
<evidence type="ECO:0000256" key="1">
    <source>
        <dbReference type="SAM" id="MobiDB-lite"/>
    </source>
</evidence>
<dbReference type="GO" id="GO:0006355">
    <property type="term" value="P:regulation of DNA-templated transcription"/>
    <property type="evidence" value="ECO:0007669"/>
    <property type="project" value="InterPro"/>
</dbReference>
<dbReference type="EMBL" id="HBKR01013152">
    <property type="protein sequence ID" value="CAE2299798.1"/>
    <property type="molecule type" value="Transcribed_RNA"/>
</dbReference>
<dbReference type="GO" id="GO:0003677">
    <property type="term" value="F:DNA binding"/>
    <property type="evidence" value="ECO:0007669"/>
    <property type="project" value="InterPro"/>
</dbReference>
<reference evidence="2" key="1">
    <citation type="submission" date="2021-01" db="EMBL/GenBank/DDBJ databases">
        <authorList>
            <person name="Corre E."/>
            <person name="Pelletier E."/>
            <person name="Niang G."/>
            <person name="Scheremetjew M."/>
            <person name="Finn R."/>
            <person name="Kale V."/>
            <person name="Holt S."/>
            <person name="Cochrane G."/>
            <person name="Meng A."/>
            <person name="Brown T."/>
            <person name="Cohen L."/>
        </authorList>
    </citation>
    <scope>NUCLEOTIDE SEQUENCE</scope>
    <source>
        <strain evidence="2">SoJaBio B1-5/56/2</strain>
    </source>
</reference>
<feature type="compositionally biased region" description="Basic and acidic residues" evidence="1">
    <location>
        <begin position="273"/>
        <end position="286"/>
    </location>
</feature>
<accession>A0A7S4KMU1</accession>
<dbReference type="InterPro" id="IPR009044">
    <property type="entry name" value="ssDNA-bd_transcriptional_reg"/>
</dbReference>
<gene>
    <name evidence="2" type="ORF">NAES01612_LOCUS8719</name>
</gene>
<feature type="compositionally biased region" description="Basic residues" evidence="1">
    <location>
        <begin position="206"/>
        <end position="226"/>
    </location>
</feature>
<dbReference type="SUPFAM" id="SSF54447">
    <property type="entry name" value="ssDNA-binding transcriptional regulator domain"/>
    <property type="match status" value="1"/>
</dbReference>
<protein>
    <submittedName>
        <fullName evidence="2">Uncharacterized protein</fullName>
    </submittedName>
</protein>